<gene>
    <name evidence="1" type="ORF">CC78DRAFT_573184</name>
</gene>
<accession>A0A9P4NCT0</accession>
<name>A0A9P4NCT0_9PLEO</name>
<organism evidence="1 2">
    <name type="scientific">Lojkania enalia</name>
    <dbReference type="NCBI Taxonomy" id="147567"/>
    <lineage>
        <taxon>Eukaryota</taxon>
        <taxon>Fungi</taxon>
        <taxon>Dikarya</taxon>
        <taxon>Ascomycota</taxon>
        <taxon>Pezizomycotina</taxon>
        <taxon>Dothideomycetes</taxon>
        <taxon>Pleosporomycetidae</taxon>
        <taxon>Pleosporales</taxon>
        <taxon>Pleosporales incertae sedis</taxon>
        <taxon>Lojkania</taxon>
    </lineage>
</organism>
<dbReference type="EMBL" id="ML986578">
    <property type="protein sequence ID" value="KAF2270828.1"/>
    <property type="molecule type" value="Genomic_DNA"/>
</dbReference>
<evidence type="ECO:0000313" key="1">
    <source>
        <dbReference type="EMBL" id="KAF2270828.1"/>
    </source>
</evidence>
<sequence length="130" mass="14510">MPQRICADHIAIRRNFRISMVGYLDIFISDTVEVKIKAVIGDTLLSGLAWVISSPLTNMDLYDSCLVVIAIDGKSIIVPSARVLSGHVKEIREPKANVEERVPREFIPKGGPNDAVDMGWVFWIPIHLDK</sequence>
<comment type="caution">
    <text evidence="1">The sequence shown here is derived from an EMBL/GenBank/DDBJ whole genome shotgun (WGS) entry which is preliminary data.</text>
</comment>
<proteinExistence type="predicted"/>
<protein>
    <submittedName>
        <fullName evidence="1">Uncharacterized protein</fullName>
    </submittedName>
</protein>
<dbReference type="AlphaFoldDB" id="A0A9P4NCT0"/>
<dbReference type="Proteomes" id="UP000800093">
    <property type="component" value="Unassembled WGS sequence"/>
</dbReference>
<keyword evidence="2" id="KW-1185">Reference proteome</keyword>
<evidence type="ECO:0000313" key="2">
    <source>
        <dbReference type="Proteomes" id="UP000800093"/>
    </source>
</evidence>
<reference evidence="2" key="1">
    <citation type="journal article" date="2020" name="Stud. Mycol.">
        <title>101 Dothideomycetes genomes: A test case for predicting lifestyles and emergence of pathogens.</title>
        <authorList>
            <person name="Haridas S."/>
            <person name="Albert R."/>
            <person name="Binder M."/>
            <person name="Bloem J."/>
            <person name="LaButti K."/>
            <person name="Salamov A."/>
            <person name="Andreopoulos B."/>
            <person name="Baker S."/>
            <person name="Barry K."/>
            <person name="Bills G."/>
            <person name="Bluhm B."/>
            <person name="Cannon C."/>
            <person name="Castanera R."/>
            <person name="Culley D."/>
            <person name="Daum C."/>
            <person name="Ezra D."/>
            <person name="Gonzalez J."/>
            <person name="Henrissat B."/>
            <person name="Kuo A."/>
            <person name="Liang C."/>
            <person name="Lipzen A."/>
            <person name="Lutzoni F."/>
            <person name="Magnuson J."/>
            <person name="Mondo S."/>
            <person name="Nolan M."/>
            <person name="Ohm R."/>
            <person name="Pangilinan J."/>
            <person name="Park H.-J."/>
            <person name="Ramirez L."/>
            <person name="Alfaro M."/>
            <person name="Sun H."/>
            <person name="Tritt A."/>
            <person name="Yoshinaga Y."/>
            <person name="Zwiers L.-H."/>
            <person name="Turgeon B."/>
            <person name="Goodwin S."/>
            <person name="Spatafora J."/>
            <person name="Crous P."/>
            <person name="Grigoriev I."/>
        </authorList>
    </citation>
    <scope>NUCLEOTIDE SEQUENCE [LARGE SCALE GENOMIC DNA]</scope>
    <source>
        <strain evidence="2">CBS 304.66</strain>
    </source>
</reference>
<dbReference type="OrthoDB" id="3024632at2759"/>